<dbReference type="HOGENOM" id="CLU_2327723_0_0_0"/>
<dbReference type="STRING" id="204669.Acid345_0201"/>
<organism evidence="1 2">
    <name type="scientific">Koribacter versatilis (strain Ellin345)</name>
    <dbReference type="NCBI Taxonomy" id="204669"/>
    <lineage>
        <taxon>Bacteria</taxon>
        <taxon>Pseudomonadati</taxon>
        <taxon>Acidobacteriota</taxon>
        <taxon>Terriglobia</taxon>
        <taxon>Terriglobales</taxon>
        <taxon>Candidatus Korobacteraceae</taxon>
        <taxon>Candidatus Korobacter</taxon>
    </lineage>
</organism>
<protein>
    <recommendedName>
        <fullName evidence="3">MoaD/ThiS family protein</fullName>
    </recommendedName>
</protein>
<sequence>MIRVTLPGHLRNLAKITDSEVALDLQGPVTQHAILSALEARYPVLGGAIRDHGTLKRRPFIRYFACGEDLSHDPADAPLPDEIASGKEPFMVIGAIAGG</sequence>
<dbReference type="RefSeq" id="WP_011521008.1">
    <property type="nucleotide sequence ID" value="NC_008009.1"/>
</dbReference>
<dbReference type="InterPro" id="IPR012675">
    <property type="entry name" value="Beta-grasp_dom_sf"/>
</dbReference>
<dbReference type="Proteomes" id="UP000002432">
    <property type="component" value="Chromosome"/>
</dbReference>
<dbReference type="EMBL" id="CP000360">
    <property type="protein sequence ID" value="ABF39206.1"/>
    <property type="molecule type" value="Genomic_DNA"/>
</dbReference>
<accession>Q1IV94</accession>
<dbReference type="EnsemblBacteria" id="ABF39206">
    <property type="protein sequence ID" value="ABF39206"/>
    <property type="gene ID" value="Acid345_0201"/>
</dbReference>
<name>Q1IV94_KORVE</name>
<dbReference type="Gene3D" id="3.10.20.30">
    <property type="match status" value="1"/>
</dbReference>
<evidence type="ECO:0000313" key="1">
    <source>
        <dbReference type="EMBL" id="ABF39206.1"/>
    </source>
</evidence>
<dbReference type="CDD" id="cd17040">
    <property type="entry name" value="Ubl_MoaD_like"/>
    <property type="match status" value="1"/>
</dbReference>
<proteinExistence type="predicted"/>
<dbReference type="eggNOG" id="COG1977">
    <property type="taxonomic scope" value="Bacteria"/>
</dbReference>
<dbReference type="AlphaFoldDB" id="Q1IV94"/>
<gene>
    <name evidence="1" type="ordered locus">Acid345_0201</name>
</gene>
<keyword evidence="2" id="KW-1185">Reference proteome</keyword>
<dbReference type="KEGG" id="aba:Acid345_0201"/>
<evidence type="ECO:0008006" key="3">
    <source>
        <dbReference type="Google" id="ProtNLM"/>
    </source>
</evidence>
<reference evidence="1 2" key="1">
    <citation type="journal article" date="2009" name="Appl. Environ. Microbiol.">
        <title>Three genomes from the phylum Acidobacteria provide insight into the lifestyles of these microorganisms in soils.</title>
        <authorList>
            <person name="Ward N.L."/>
            <person name="Challacombe J.F."/>
            <person name="Janssen P.H."/>
            <person name="Henrissat B."/>
            <person name="Coutinho P.M."/>
            <person name="Wu M."/>
            <person name="Xie G."/>
            <person name="Haft D.H."/>
            <person name="Sait M."/>
            <person name="Badger J."/>
            <person name="Barabote R.D."/>
            <person name="Bradley B."/>
            <person name="Brettin T.S."/>
            <person name="Brinkac L.M."/>
            <person name="Bruce D."/>
            <person name="Creasy T."/>
            <person name="Daugherty S.C."/>
            <person name="Davidsen T.M."/>
            <person name="DeBoy R.T."/>
            <person name="Detter J.C."/>
            <person name="Dodson R.J."/>
            <person name="Durkin A.S."/>
            <person name="Ganapathy A."/>
            <person name="Gwinn-Giglio M."/>
            <person name="Han C.S."/>
            <person name="Khouri H."/>
            <person name="Kiss H."/>
            <person name="Kothari S.P."/>
            <person name="Madupu R."/>
            <person name="Nelson K.E."/>
            <person name="Nelson W.C."/>
            <person name="Paulsen I."/>
            <person name="Penn K."/>
            <person name="Ren Q."/>
            <person name="Rosovitz M.J."/>
            <person name="Selengut J.D."/>
            <person name="Shrivastava S."/>
            <person name="Sullivan S.A."/>
            <person name="Tapia R."/>
            <person name="Thompson L.S."/>
            <person name="Watkins K.L."/>
            <person name="Yang Q."/>
            <person name="Yu C."/>
            <person name="Zafar N."/>
            <person name="Zhou L."/>
            <person name="Kuske C.R."/>
        </authorList>
    </citation>
    <scope>NUCLEOTIDE SEQUENCE [LARGE SCALE GENOMIC DNA]</scope>
    <source>
        <strain evidence="1 2">Ellin345</strain>
    </source>
</reference>
<evidence type="ECO:0000313" key="2">
    <source>
        <dbReference type="Proteomes" id="UP000002432"/>
    </source>
</evidence>
<dbReference type="OrthoDB" id="121049at2"/>